<feature type="transmembrane region" description="Helical" evidence="7">
    <location>
        <begin position="194"/>
        <end position="213"/>
    </location>
</feature>
<evidence type="ECO:0000259" key="8">
    <source>
        <dbReference type="Pfam" id="PF01699"/>
    </source>
</evidence>
<feature type="transmembrane region" description="Helical" evidence="7">
    <location>
        <begin position="267"/>
        <end position="284"/>
    </location>
</feature>
<protein>
    <recommendedName>
        <fullName evidence="8">Sodium/calcium exchanger membrane region domain-containing protein</fullName>
    </recommendedName>
</protein>
<feature type="domain" description="Sodium/calcium exchanger membrane region" evidence="8">
    <location>
        <begin position="8"/>
        <end position="146"/>
    </location>
</feature>
<keyword evidence="6 7" id="KW-0472">Membrane</keyword>
<dbReference type="AlphaFoldDB" id="A0A1F7YWU1"/>
<feature type="transmembrane region" description="Helical" evidence="7">
    <location>
        <begin position="296"/>
        <end position="313"/>
    </location>
</feature>
<dbReference type="PANTHER" id="PTHR31503:SF22">
    <property type="entry name" value="VACUOLAR CALCIUM ION TRANSPORTER"/>
    <property type="match status" value="1"/>
</dbReference>
<feature type="transmembrane region" description="Helical" evidence="7">
    <location>
        <begin position="107"/>
        <end position="124"/>
    </location>
</feature>
<feature type="transmembrane region" description="Helical" evidence="7">
    <location>
        <begin position="130"/>
        <end position="147"/>
    </location>
</feature>
<evidence type="ECO:0000256" key="5">
    <source>
        <dbReference type="ARBA" id="ARBA00023065"/>
    </source>
</evidence>
<evidence type="ECO:0000256" key="2">
    <source>
        <dbReference type="ARBA" id="ARBA00022448"/>
    </source>
</evidence>
<keyword evidence="3 7" id="KW-0812">Transmembrane</keyword>
<keyword evidence="2" id="KW-0813">Transport</keyword>
<dbReference type="GO" id="GO:0006874">
    <property type="term" value="P:intracellular calcium ion homeostasis"/>
    <property type="evidence" value="ECO:0007669"/>
    <property type="project" value="TreeGrafter"/>
</dbReference>
<feature type="transmembrane region" description="Helical" evidence="7">
    <location>
        <begin position="72"/>
        <end position="95"/>
    </location>
</feature>
<feature type="transmembrane region" description="Helical" evidence="7">
    <location>
        <begin position="234"/>
        <end position="255"/>
    </location>
</feature>
<evidence type="ECO:0000256" key="3">
    <source>
        <dbReference type="ARBA" id="ARBA00022692"/>
    </source>
</evidence>
<evidence type="ECO:0000256" key="7">
    <source>
        <dbReference type="SAM" id="Phobius"/>
    </source>
</evidence>
<evidence type="ECO:0000313" key="10">
    <source>
        <dbReference type="Proteomes" id="UP000178870"/>
    </source>
</evidence>
<evidence type="ECO:0000313" key="9">
    <source>
        <dbReference type="EMBL" id="OGM31168.1"/>
    </source>
</evidence>
<name>A0A1F7YWU1_9BACT</name>
<evidence type="ECO:0000256" key="1">
    <source>
        <dbReference type="ARBA" id="ARBA00004127"/>
    </source>
</evidence>
<dbReference type="InterPro" id="IPR004837">
    <property type="entry name" value="NaCa_Exmemb"/>
</dbReference>
<accession>A0A1F7YWU1</accession>
<dbReference type="GO" id="GO:0016020">
    <property type="term" value="C:membrane"/>
    <property type="evidence" value="ECO:0007669"/>
    <property type="project" value="InterPro"/>
</dbReference>
<feature type="transmembrane region" description="Helical" evidence="7">
    <location>
        <begin position="6"/>
        <end position="29"/>
    </location>
</feature>
<dbReference type="Gene3D" id="1.20.1420.30">
    <property type="entry name" value="NCX, central ion-binding region"/>
    <property type="match status" value="1"/>
</dbReference>
<gene>
    <name evidence="9" type="ORF">A2803_01690</name>
</gene>
<dbReference type="PANTHER" id="PTHR31503">
    <property type="entry name" value="VACUOLAR CALCIUM ION TRANSPORTER"/>
    <property type="match status" value="1"/>
</dbReference>
<dbReference type="InterPro" id="IPR004713">
    <property type="entry name" value="CaH_exchang"/>
</dbReference>
<feature type="transmembrane region" description="Helical" evidence="7">
    <location>
        <begin position="36"/>
        <end position="52"/>
    </location>
</feature>
<keyword evidence="5" id="KW-0406">Ion transport</keyword>
<dbReference type="EMBL" id="MGGP01000029">
    <property type="protein sequence ID" value="OGM31168.1"/>
    <property type="molecule type" value="Genomic_DNA"/>
</dbReference>
<evidence type="ECO:0000256" key="4">
    <source>
        <dbReference type="ARBA" id="ARBA00022989"/>
    </source>
</evidence>
<comment type="caution">
    <text evidence="9">The sequence shown here is derived from an EMBL/GenBank/DDBJ whole genome shotgun (WGS) entry which is preliminary data.</text>
</comment>
<comment type="subcellular location">
    <subcellularLocation>
        <location evidence="1">Endomembrane system</location>
        <topology evidence="1">Multi-pass membrane protein</topology>
    </subcellularLocation>
</comment>
<dbReference type="GO" id="GO:0015369">
    <property type="term" value="F:calcium:proton antiporter activity"/>
    <property type="evidence" value="ECO:0007669"/>
    <property type="project" value="TreeGrafter"/>
</dbReference>
<reference evidence="9 10" key="1">
    <citation type="journal article" date="2016" name="Nat. Commun.">
        <title>Thousands of microbial genomes shed light on interconnected biogeochemical processes in an aquifer system.</title>
        <authorList>
            <person name="Anantharaman K."/>
            <person name="Brown C.T."/>
            <person name="Hug L.A."/>
            <person name="Sharon I."/>
            <person name="Castelle C.J."/>
            <person name="Probst A.J."/>
            <person name="Thomas B.C."/>
            <person name="Singh A."/>
            <person name="Wilkins M.J."/>
            <person name="Karaoz U."/>
            <person name="Brodie E.L."/>
            <person name="Williams K.H."/>
            <person name="Hubbard S.S."/>
            <person name="Banfield J.F."/>
        </authorList>
    </citation>
    <scope>NUCLEOTIDE SEQUENCE [LARGE SCALE GENOMIC DNA]</scope>
</reference>
<evidence type="ECO:0000256" key="6">
    <source>
        <dbReference type="ARBA" id="ARBA00023136"/>
    </source>
</evidence>
<keyword evidence="4 7" id="KW-1133">Transmembrane helix</keyword>
<sequence length="316" mass="33833">MNELTFDLAIYITSFFVIWAGSGLIVSAVSKLSQRLHVPAFLVSFVVLGILTSTPEMAVGLSAVSSGTPSIFVGNLLGGIPVIFLLIIPLLAILGRGIKLNHGLGQNSILLALAIAVAPFVAVLDHEVNNQEGVILIGAYFVVVLLLHRNNVVTKHNVNLLKLKSYTFIDILKVLAGTGIVLFSSNIIVSKTLYFSGVLNIAPFYISLIVLSLGTNLPELTIAIRAIITGRKDIAFGDYLGSAAANTVLFGVFTLMTKDAVIEVDSFLVMFVLVVTGLALFYHFSKTKHTISPKEGLGLLAIYIIFVLLELFGSTS</sequence>
<feature type="domain" description="Sodium/calcium exchanger membrane region" evidence="8">
    <location>
        <begin position="174"/>
        <end position="309"/>
    </location>
</feature>
<dbReference type="Proteomes" id="UP000178870">
    <property type="component" value="Unassembled WGS sequence"/>
</dbReference>
<proteinExistence type="predicted"/>
<feature type="transmembrane region" description="Helical" evidence="7">
    <location>
        <begin position="168"/>
        <end position="188"/>
    </location>
</feature>
<dbReference type="InterPro" id="IPR044880">
    <property type="entry name" value="NCX_ion-bd_dom_sf"/>
</dbReference>
<dbReference type="GO" id="GO:0012505">
    <property type="term" value="C:endomembrane system"/>
    <property type="evidence" value="ECO:0007669"/>
    <property type="project" value="UniProtKB-SubCell"/>
</dbReference>
<dbReference type="Pfam" id="PF01699">
    <property type="entry name" value="Na_Ca_ex"/>
    <property type="match status" value="2"/>
</dbReference>
<organism evidence="9 10">
    <name type="scientific">Candidatus Woesebacteria bacterium RIFCSPHIGHO2_01_FULL_44_21</name>
    <dbReference type="NCBI Taxonomy" id="1802503"/>
    <lineage>
        <taxon>Bacteria</taxon>
        <taxon>Candidatus Woeseibacteriota</taxon>
    </lineage>
</organism>